<dbReference type="GO" id="GO:0019239">
    <property type="term" value="F:deaminase activity"/>
    <property type="evidence" value="ECO:0007669"/>
    <property type="project" value="TreeGrafter"/>
</dbReference>
<dbReference type="SUPFAM" id="SSF55298">
    <property type="entry name" value="YjgF-like"/>
    <property type="match status" value="1"/>
</dbReference>
<dbReference type="RefSeq" id="WP_012309170.1">
    <property type="nucleotide sequence ID" value="NZ_RCOR01000037.1"/>
</dbReference>
<dbReference type="EMBL" id="RCOR01000037">
    <property type="protein sequence ID" value="RSN68047.1"/>
    <property type="molecule type" value="Genomic_DNA"/>
</dbReference>
<dbReference type="InterPro" id="IPR006056">
    <property type="entry name" value="RidA"/>
</dbReference>
<evidence type="ECO:0000313" key="2">
    <source>
        <dbReference type="EMBL" id="RSN68047.1"/>
    </source>
</evidence>
<evidence type="ECO:0000313" key="3">
    <source>
        <dbReference type="Proteomes" id="UP000278149"/>
    </source>
</evidence>
<accession>A0A429G2J6</accession>
<dbReference type="Proteomes" id="UP000278149">
    <property type="component" value="Unassembled WGS sequence"/>
</dbReference>
<name>A0A429G2J6_9CREN</name>
<sequence>MVEYVFTDRAPKPIGPYSQAVIAGNFVFLAGQIPIDPKTGELVDGGIKEQTRRVLENIKAVLEKAGCSLKDVVNVTVFLKDLSHFNEFNEVYSEYFSESKPARATIQVAALPKNALVEIVAIAYRESLHD</sequence>
<dbReference type="GeneID" id="6093804"/>
<dbReference type="InterPro" id="IPR035959">
    <property type="entry name" value="RutC-like_sf"/>
</dbReference>
<dbReference type="PROSITE" id="PS01094">
    <property type="entry name" value="UPF0076"/>
    <property type="match status" value="1"/>
</dbReference>
<protein>
    <submittedName>
        <fullName evidence="2">RidA family protein</fullName>
    </submittedName>
</protein>
<proteinExistence type="inferred from homology"/>
<dbReference type="OMA" id="GSYFKEP"/>
<comment type="similarity">
    <text evidence="1">Belongs to the RutC family.</text>
</comment>
<dbReference type="InterPro" id="IPR006175">
    <property type="entry name" value="YjgF/YER057c/UK114"/>
</dbReference>
<dbReference type="PANTHER" id="PTHR11803">
    <property type="entry name" value="2-IMINOBUTANOATE/2-IMINOPROPANOATE DEAMINASE RIDA"/>
    <property type="match status" value="1"/>
</dbReference>
<dbReference type="GO" id="GO:0005829">
    <property type="term" value="C:cytosol"/>
    <property type="evidence" value="ECO:0007669"/>
    <property type="project" value="TreeGrafter"/>
</dbReference>
<dbReference type="AlphaFoldDB" id="A0A429G2J6"/>
<dbReference type="Gene3D" id="3.30.1330.40">
    <property type="entry name" value="RutC-like"/>
    <property type="match status" value="1"/>
</dbReference>
<dbReference type="NCBIfam" id="TIGR00004">
    <property type="entry name" value="Rid family detoxifying hydrolase"/>
    <property type="match status" value="1"/>
</dbReference>
<evidence type="ECO:0000256" key="1">
    <source>
        <dbReference type="ARBA" id="ARBA00010552"/>
    </source>
</evidence>
<dbReference type="FunFam" id="3.30.1330.40:FF:000001">
    <property type="entry name" value="L-PSP family endoribonuclease"/>
    <property type="match status" value="1"/>
</dbReference>
<reference evidence="2 3" key="1">
    <citation type="submission" date="2018-10" db="EMBL/GenBank/DDBJ databases">
        <title>Co-occurring genomic capacity for anaerobic methane metabolism and dissimilatory sulfite reduction discovered in the Korarchaeota.</title>
        <authorList>
            <person name="Mckay L.J."/>
            <person name="Dlakic M."/>
            <person name="Fields M.W."/>
            <person name="Delmont T.O."/>
            <person name="Eren A.M."/>
            <person name="Jay Z.J."/>
            <person name="Klingelsmith K.B."/>
            <person name="Rusch D.B."/>
            <person name="Inskeep W.P."/>
        </authorList>
    </citation>
    <scope>NUCLEOTIDE SEQUENCE [LARGE SCALE GENOMIC DNA]</scope>
    <source>
        <strain evidence="2 3">WS</strain>
    </source>
</reference>
<comment type="caution">
    <text evidence="2">The sequence shown here is derived from an EMBL/GenBank/DDBJ whole genome shotgun (WGS) entry which is preliminary data.</text>
</comment>
<dbReference type="Pfam" id="PF01042">
    <property type="entry name" value="Ribonuc_L-PSP"/>
    <property type="match status" value="1"/>
</dbReference>
<dbReference type="InterPro" id="IPR019897">
    <property type="entry name" value="RidA_CS"/>
</dbReference>
<gene>
    <name evidence="2" type="ORF">D9Q81_07135</name>
</gene>
<dbReference type="CDD" id="cd00448">
    <property type="entry name" value="YjgF_YER057c_UK114_family"/>
    <property type="match status" value="1"/>
</dbReference>
<dbReference type="PANTHER" id="PTHR11803:SF39">
    <property type="entry name" value="2-IMINOBUTANOATE_2-IMINOPROPANOATE DEAMINASE"/>
    <property type="match status" value="1"/>
</dbReference>
<organism evidence="2 3">
    <name type="scientific">Candidatus Korarchaeum cryptofilum</name>
    <dbReference type="NCBI Taxonomy" id="498846"/>
    <lineage>
        <taxon>Archaea</taxon>
        <taxon>Thermoproteota</taxon>
        <taxon>Candidatus Korarchaeia</taxon>
        <taxon>Candidatus Korarchaeales</taxon>
        <taxon>Candidatus Korarchaeaceae</taxon>
        <taxon>Candidatus Korarchaeum</taxon>
    </lineage>
</organism>